<protein>
    <recommendedName>
        <fullName evidence="4">Kumamolisin</fullName>
    </recommendedName>
</protein>
<comment type="caution">
    <text evidence="2">The sequence shown here is derived from an EMBL/GenBank/DDBJ whole genome shotgun (WGS) entry which is preliminary data.</text>
</comment>
<evidence type="ECO:0000313" key="2">
    <source>
        <dbReference type="EMBL" id="GAA4399686.1"/>
    </source>
</evidence>
<accession>A0ABP8K3H6</accession>
<sequence>MMGGTSAVAPLWAGLVARLSQLGGEPVGPLHPALYAGAKPGAPDAYLRDITTGTNGTYTAGPAWDACGTRGATGGGAHADPRRRRDIARGQPNSASLGTTGAMASIQADGVPAGARTMLWCTPIAA</sequence>
<evidence type="ECO:0000256" key="1">
    <source>
        <dbReference type="SAM" id="MobiDB-lite"/>
    </source>
</evidence>
<dbReference type="SUPFAM" id="SSF52743">
    <property type="entry name" value="Subtilisin-like"/>
    <property type="match status" value="1"/>
</dbReference>
<dbReference type="Gene3D" id="3.40.50.200">
    <property type="entry name" value="Peptidase S8/S53 domain"/>
    <property type="match status" value="1"/>
</dbReference>
<name>A0ABP8K3H6_9ACTN</name>
<evidence type="ECO:0008006" key="4">
    <source>
        <dbReference type="Google" id="ProtNLM"/>
    </source>
</evidence>
<gene>
    <name evidence="2" type="ORF">GCM10023147_37410</name>
</gene>
<organism evidence="2 3">
    <name type="scientific">Tsukamurella soli</name>
    <dbReference type="NCBI Taxonomy" id="644556"/>
    <lineage>
        <taxon>Bacteria</taxon>
        <taxon>Bacillati</taxon>
        <taxon>Actinomycetota</taxon>
        <taxon>Actinomycetes</taxon>
        <taxon>Mycobacteriales</taxon>
        <taxon>Tsukamurellaceae</taxon>
        <taxon>Tsukamurella</taxon>
    </lineage>
</organism>
<keyword evidence="3" id="KW-1185">Reference proteome</keyword>
<dbReference type="InterPro" id="IPR036852">
    <property type="entry name" value="Peptidase_S8/S53_dom_sf"/>
</dbReference>
<evidence type="ECO:0000313" key="3">
    <source>
        <dbReference type="Proteomes" id="UP001500635"/>
    </source>
</evidence>
<feature type="region of interest" description="Disordered" evidence="1">
    <location>
        <begin position="71"/>
        <end position="101"/>
    </location>
</feature>
<proteinExistence type="predicted"/>
<reference evidence="3" key="1">
    <citation type="journal article" date="2019" name="Int. J. Syst. Evol. Microbiol.">
        <title>The Global Catalogue of Microorganisms (GCM) 10K type strain sequencing project: providing services to taxonomists for standard genome sequencing and annotation.</title>
        <authorList>
            <consortium name="The Broad Institute Genomics Platform"/>
            <consortium name="The Broad Institute Genome Sequencing Center for Infectious Disease"/>
            <person name="Wu L."/>
            <person name="Ma J."/>
        </authorList>
    </citation>
    <scope>NUCLEOTIDE SEQUENCE [LARGE SCALE GENOMIC DNA]</scope>
    <source>
        <strain evidence="3">JCM 17688</strain>
    </source>
</reference>
<dbReference type="EMBL" id="BAABFR010000073">
    <property type="protein sequence ID" value="GAA4399686.1"/>
    <property type="molecule type" value="Genomic_DNA"/>
</dbReference>
<dbReference type="Proteomes" id="UP001500635">
    <property type="component" value="Unassembled WGS sequence"/>
</dbReference>
<dbReference type="RefSeq" id="WP_385924825.1">
    <property type="nucleotide sequence ID" value="NZ_JBHTGI010000001.1"/>
</dbReference>